<proteinExistence type="predicted"/>
<reference evidence="4 5" key="1">
    <citation type="submission" date="2016-10" db="EMBL/GenBank/DDBJ databases">
        <authorList>
            <person name="Varghese N."/>
            <person name="Submissions S."/>
        </authorList>
    </citation>
    <scope>NUCLEOTIDE SEQUENCE [LARGE SCALE GENOMIC DNA]</scope>
    <source>
        <strain evidence="4 5">DSM 16643</strain>
    </source>
</reference>
<evidence type="ECO:0000256" key="2">
    <source>
        <dbReference type="PROSITE-ProRule" id="PRU00236"/>
    </source>
</evidence>
<name>A0A1G5VPD3_9EURY</name>
<evidence type="ECO:0000256" key="1">
    <source>
        <dbReference type="ARBA" id="ARBA00023027"/>
    </source>
</evidence>
<gene>
    <name evidence="4" type="ORF">SAMN02910315_00756</name>
</gene>
<keyword evidence="2" id="KW-0479">Metal-binding</keyword>
<dbReference type="SUPFAM" id="SSF52467">
    <property type="entry name" value="DHS-like NAD/FAD-binding domain"/>
    <property type="match status" value="1"/>
</dbReference>
<dbReference type="GO" id="GO:0046872">
    <property type="term" value="F:metal ion binding"/>
    <property type="evidence" value="ECO:0007669"/>
    <property type="project" value="UniProtKB-KW"/>
</dbReference>
<feature type="binding site" evidence="2">
    <location>
        <position position="176"/>
    </location>
    <ligand>
        <name>Zn(2+)</name>
        <dbReference type="ChEBI" id="CHEBI:29105"/>
    </ligand>
</feature>
<dbReference type="Proteomes" id="UP000323439">
    <property type="component" value="Unassembled WGS sequence"/>
</dbReference>
<feature type="binding site" evidence="2">
    <location>
        <position position="142"/>
    </location>
    <ligand>
        <name>Zn(2+)</name>
        <dbReference type="ChEBI" id="CHEBI:29105"/>
    </ligand>
</feature>
<comment type="caution">
    <text evidence="2">Lacks conserved residue(s) required for the propagation of feature annotation.</text>
</comment>
<evidence type="ECO:0000313" key="4">
    <source>
        <dbReference type="EMBL" id="SDA47740.1"/>
    </source>
</evidence>
<keyword evidence="5" id="KW-1185">Reference proteome</keyword>
<dbReference type="InterPro" id="IPR026590">
    <property type="entry name" value="Ssirtuin_cat_dom"/>
</dbReference>
<dbReference type="RefSeq" id="WP_149731374.1">
    <property type="nucleotide sequence ID" value="NZ_FMXB01000005.1"/>
</dbReference>
<feature type="domain" description="Deacetylase sirtuin-type" evidence="3">
    <location>
        <begin position="1"/>
        <end position="283"/>
    </location>
</feature>
<dbReference type="PROSITE" id="PS50305">
    <property type="entry name" value="SIRTUIN"/>
    <property type="match status" value="1"/>
</dbReference>
<dbReference type="EMBL" id="FMXB01000005">
    <property type="protein sequence ID" value="SDA47740.1"/>
    <property type="molecule type" value="Genomic_DNA"/>
</dbReference>
<accession>A0A1G5VPD3</accession>
<organism evidence="4 5">
    <name type="scientific">Methanobrevibacter millerae</name>
    <dbReference type="NCBI Taxonomy" id="230361"/>
    <lineage>
        <taxon>Archaea</taxon>
        <taxon>Methanobacteriati</taxon>
        <taxon>Methanobacteriota</taxon>
        <taxon>Methanomada group</taxon>
        <taxon>Methanobacteria</taxon>
        <taxon>Methanobacteriales</taxon>
        <taxon>Methanobacteriaceae</taxon>
        <taxon>Methanobrevibacter</taxon>
    </lineage>
</organism>
<feature type="binding site" evidence="2">
    <location>
        <position position="173"/>
    </location>
    <ligand>
        <name>Zn(2+)</name>
        <dbReference type="ChEBI" id="CHEBI:29105"/>
    </ligand>
</feature>
<sequence>MEHFVKRLDRAYDAINDADYILVGAGAGFSAAAGIEYSGKRFEDNFKDFIEKYGLTDMYSSGFYPFKTLEEKWAYWARHVYMNRYSVGKTELYGQLLELVMDKDYFVLTTNVDHQFWINGFEDDRIFATQGDYGLFQCGEPCHEKLYSNRDFVYKAIENINDCKIPSDLIPKCPVCGKEITLNLRVDNTFVEDEKWGEMYNNYSGYLEHVDEDKNIVFLELGVGFNTPAIIRYPFEQMTYDNQNTTLIRLNRSSAQAIPQNKDKTICFDEKISEIFEYWLSRI</sequence>
<keyword evidence="1" id="KW-0520">NAD</keyword>
<dbReference type="OrthoDB" id="74380at2157"/>
<dbReference type="AlphaFoldDB" id="A0A1G5VPD3"/>
<feature type="binding site" evidence="2">
    <location>
        <position position="138"/>
    </location>
    <ligand>
        <name>Zn(2+)</name>
        <dbReference type="ChEBI" id="CHEBI:29105"/>
    </ligand>
</feature>
<dbReference type="InterPro" id="IPR029035">
    <property type="entry name" value="DHS-like_NAD/FAD-binding_dom"/>
</dbReference>
<dbReference type="Gene3D" id="3.40.50.1220">
    <property type="entry name" value="TPP-binding domain"/>
    <property type="match status" value="1"/>
</dbReference>
<keyword evidence="2" id="KW-0862">Zinc</keyword>
<evidence type="ECO:0000259" key="3">
    <source>
        <dbReference type="PROSITE" id="PS50305"/>
    </source>
</evidence>
<evidence type="ECO:0000313" key="5">
    <source>
        <dbReference type="Proteomes" id="UP000323439"/>
    </source>
</evidence>
<protein>
    <submittedName>
        <fullName evidence="4">NAD-dependent protein deacetylase, SIR2 family</fullName>
    </submittedName>
</protein>